<dbReference type="AlphaFoldDB" id="A0A6A5QXY2"/>
<evidence type="ECO:0000313" key="2">
    <source>
        <dbReference type="Proteomes" id="UP000800096"/>
    </source>
</evidence>
<name>A0A6A5QXY2_AMPQU</name>
<sequence>MVEAKLSALSVLSPDAPNKINETQPNYRERANDLIARAWDSSKVADDDMWNTYVRKGQRLKCLMQALDKGAGWLLEDTRRPPSAASKWSGDPIDALHKWYWHESAVNQDRDCDWEKQRLKTAFEGIGLNAKQSNPPTNGDNTCYRIEHVDEAKTKDKDNPKQIPEQKYTADGKEYTATGALYWFALNQKGGAIIGQNLENPVSATNWNWELPATPAQLPDLRFCSDIYWAYWCRNNPNVENLRIYGAHNVVNEETAALAVRALTKNGHERITPWPGISFDISGPDGQALIGSPIGSTIAHMLIGHKAELGIKWIRKVEVFTNDARPDGIVPKYMEIHMFFHIEDVPAEELVDPESEKEDKEGGMVERGVGMRVHSRMVHVRNQGRNVLREHIFRA</sequence>
<keyword evidence="2" id="KW-1185">Reference proteome</keyword>
<dbReference type="OrthoDB" id="5337308at2759"/>
<accession>A0A6A5QXY2</accession>
<dbReference type="Proteomes" id="UP000800096">
    <property type="component" value="Unassembled WGS sequence"/>
</dbReference>
<organism evidence="1 2">
    <name type="scientific">Ampelomyces quisqualis</name>
    <name type="common">Powdery mildew agent</name>
    <dbReference type="NCBI Taxonomy" id="50730"/>
    <lineage>
        <taxon>Eukaryota</taxon>
        <taxon>Fungi</taxon>
        <taxon>Dikarya</taxon>
        <taxon>Ascomycota</taxon>
        <taxon>Pezizomycotina</taxon>
        <taxon>Dothideomycetes</taxon>
        <taxon>Pleosporomycetidae</taxon>
        <taxon>Pleosporales</taxon>
        <taxon>Pleosporineae</taxon>
        <taxon>Phaeosphaeriaceae</taxon>
        <taxon>Ampelomyces</taxon>
    </lineage>
</organism>
<proteinExistence type="predicted"/>
<evidence type="ECO:0000313" key="1">
    <source>
        <dbReference type="EMBL" id="KAF1920655.1"/>
    </source>
</evidence>
<protein>
    <submittedName>
        <fullName evidence="1">Uncharacterized protein</fullName>
    </submittedName>
</protein>
<gene>
    <name evidence="1" type="ORF">BDU57DRAFT_435627</name>
</gene>
<dbReference type="EMBL" id="ML979132">
    <property type="protein sequence ID" value="KAF1920655.1"/>
    <property type="molecule type" value="Genomic_DNA"/>
</dbReference>
<reference evidence="1" key="1">
    <citation type="journal article" date="2020" name="Stud. Mycol.">
        <title>101 Dothideomycetes genomes: a test case for predicting lifestyles and emergence of pathogens.</title>
        <authorList>
            <person name="Haridas S."/>
            <person name="Albert R."/>
            <person name="Binder M."/>
            <person name="Bloem J."/>
            <person name="Labutti K."/>
            <person name="Salamov A."/>
            <person name="Andreopoulos B."/>
            <person name="Baker S."/>
            <person name="Barry K."/>
            <person name="Bills G."/>
            <person name="Bluhm B."/>
            <person name="Cannon C."/>
            <person name="Castanera R."/>
            <person name="Culley D."/>
            <person name="Daum C."/>
            <person name="Ezra D."/>
            <person name="Gonzalez J."/>
            <person name="Henrissat B."/>
            <person name="Kuo A."/>
            <person name="Liang C."/>
            <person name="Lipzen A."/>
            <person name="Lutzoni F."/>
            <person name="Magnuson J."/>
            <person name="Mondo S."/>
            <person name="Nolan M."/>
            <person name="Ohm R."/>
            <person name="Pangilinan J."/>
            <person name="Park H.-J."/>
            <person name="Ramirez L."/>
            <person name="Alfaro M."/>
            <person name="Sun H."/>
            <person name="Tritt A."/>
            <person name="Yoshinaga Y."/>
            <person name="Zwiers L.-H."/>
            <person name="Turgeon B."/>
            <person name="Goodwin S."/>
            <person name="Spatafora J."/>
            <person name="Crous P."/>
            <person name="Grigoriev I."/>
        </authorList>
    </citation>
    <scope>NUCLEOTIDE SEQUENCE</scope>
    <source>
        <strain evidence="1">HMLAC05119</strain>
    </source>
</reference>